<dbReference type="PANTHER" id="PTHR43760:SF1">
    <property type="entry name" value="ENDORIBONUCLEASE L-PSP_CHORISMATE MUTASE-LIKE DOMAIN-CONTAINING PROTEIN"/>
    <property type="match status" value="1"/>
</dbReference>
<gene>
    <name evidence="2" type="ORF">USDA257_c48270</name>
</gene>
<dbReference type="eggNOG" id="COG0251">
    <property type="taxonomic scope" value="Bacteria"/>
</dbReference>
<dbReference type="EMBL" id="CP003563">
    <property type="protein sequence ID" value="AFL53362.1"/>
    <property type="molecule type" value="Genomic_DNA"/>
</dbReference>
<feature type="domain" description="Endoribonuclease L-PSP/chorismate mutase-like" evidence="1">
    <location>
        <begin position="6"/>
        <end position="134"/>
    </location>
</feature>
<accession>I3XBV6</accession>
<dbReference type="PANTHER" id="PTHR43760">
    <property type="entry name" value="ENDORIBONUCLEASE-RELATED"/>
    <property type="match status" value="1"/>
</dbReference>
<proteinExistence type="predicted"/>
<dbReference type="RefSeq" id="WP_014765485.1">
    <property type="nucleotide sequence ID" value="NC_018000.1"/>
</dbReference>
<dbReference type="STRING" id="1185652.USDA257_c48270"/>
<evidence type="ECO:0000259" key="1">
    <source>
        <dbReference type="Pfam" id="PF14588"/>
    </source>
</evidence>
<reference evidence="2 3" key="1">
    <citation type="journal article" date="2012" name="J. Bacteriol.">
        <title>Complete genome sequence of the broad-host-range strain Sinorhizobium fredii USDA257.</title>
        <authorList>
            <person name="Schuldes J."/>
            <person name="Rodriguez Orbegoso M."/>
            <person name="Schmeisser C."/>
            <person name="Krishnan H.B."/>
            <person name="Daniel R."/>
            <person name="Streit W.R."/>
        </authorList>
    </citation>
    <scope>NUCLEOTIDE SEQUENCE [LARGE SCALE GENOMIC DNA]</scope>
    <source>
        <strain evidence="2 3">USDA 257</strain>
    </source>
</reference>
<organism evidence="2 3">
    <name type="scientific">Sinorhizobium fredii (strain USDA 257)</name>
    <dbReference type="NCBI Taxonomy" id="1185652"/>
    <lineage>
        <taxon>Bacteria</taxon>
        <taxon>Pseudomonadati</taxon>
        <taxon>Pseudomonadota</taxon>
        <taxon>Alphaproteobacteria</taxon>
        <taxon>Hyphomicrobiales</taxon>
        <taxon>Rhizobiaceae</taxon>
        <taxon>Sinorhizobium/Ensifer group</taxon>
        <taxon>Sinorhizobium</taxon>
    </lineage>
</organism>
<name>I3XBV6_SINF2</name>
<evidence type="ECO:0000313" key="2">
    <source>
        <dbReference type="EMBL" id="AFL53362.1"/>
    </source>
</evidence>
<sequence length="154" mass="16262">MTTIDDRLKALGTELPEAPVPAADYVPWLISGSLLFIAGQIARKGEEMILGVVSGDKDLERARYAARACGLAILSQAKAACGGDLERIARVVRIGGFVNATSDFTKHAAVMDGCSKLMIEVFGENGKHVRAAVGCSSLPRGVMVEADAIFELRG</sequence>
<dbReference type="CDD" id="cd02199">
    <property type="entry name" value="YjgF_YER057c_UK114_like_1"/>
    <property type="match status" value="1"/>
</dbReference>
<dbReference type="InterPro" id="IPR035959">
    <property type="entry name" value="RutC-like_sf"/>
</dbReference>
<dbReference type="Gene3D" id="3.30.1330.40">
    <property type="entry name" value="RutC-like"/>
    <property type="match status" value="1"/>
</dbReference>
<dbReference type="InterPro" id="IPR013813">
    <property type="entry name" value="Endoribo_LPSP/chorism_mut-like"/>
</dbReference>
<protein>
    <submittedName>
        <fullName evidence="2">Endoribonuclease L-PSP</fullName>
    </submittedName>
</protein>
<evidence type="ECO:0000313" key="3">
    <source>
        <dbReference type="Proteomes" id="UP000006180"/>
    </source>
</evidence>
<dbReference type="Proteomes" id="UP000006180">
    <property type="component" value="Chromosome"/>
</dbReference>
<dbReference type="AlphaFoldDB" id="I3XBV6"/>
<dbReference type="SUPFAM" id="SSF55298">
    <property type="entry name" value="YjgF-like"/>
    <property type="match status" value="1"/>
</dbReference>
<dbReference type="HOGENOM" id="CLU_104845_0_1_5"/>
<dbReference type="Pfam" id="PF14588">
    <property type="entry name" value="YjgF_endoribonc"/>
    <property type="match status" value="1"/>
</dbReference>
<dbReference type="PATRIC" id="fig|1185652.3.peg.5006"/>
<dbReference type="KEGG" id="sfd:USDA257_c48270"/>